<reference evidence="1" key="1">
    <citation type="submission" date="2021-01" db="EMBL/GenBank/DDBJ databases">
        <authorList>
            <consortium name="Genoscope - CEA"/>
            <person name="William W."/>
        </authorList>
    </citation>
    <scope>NUCLEOTIDE SEQUENCE</scope>
</reference>
<name>A0A8S1TEU2_9CILI</name>
<dbReference type="AlphaFoldDB" id="A0A8S1TEU2"/>
<dbReference type="EMBL" id="CAJJDO010000019">
    <property type="protein sequence ID" value="CAD8149432.1"/>
    <property type="molecule type" value="Genomic_DNA"/>
</dbReference>
<evidence type="ECO:0000313" key="1">
    <source>
        <dbReference type="EMBL" id="CAD8149432.1"/>
    </source>
</evidence>
<organism evidence="1 2">
    <name type="scientific">Paramecium pentaurelia</name>
    <dbReference type="NCBI Taxonomy" id="43138"/>
    <lineage>
        <taxon>Eukaryota</taxon>
        <taxon>Sar</taxon>
        <taxon>Alveolata</taxon>
        <taxon>Ciliophora</taxon>
        <taxon>Intramacronucleata</taxon>
        <taxon>Oligohymenophorea</taxon>
        <taxon>Peniculida</taxon>
        <taxon>Parameciidae</taxon>
        <taxon>Paramecium</taxon>
    </lineage>
</organism>
<comment type="caution">
    <text evidence="1">The sequence shown here is derived from an EMBL/GenBank/DDBJ whole genome shotgun (WGS) entry which is preliminary data.</text>
</comment>
<sequence length="40" mass="4671">MLGLGIILKYKSMKRVKQSVLNRITLFEELRKLKGLPQIN</sequence>
<gene>
    <name evidence="1" type="ORF">PPENT_87.1.T0190106</name>
</gene>
<keyword evidence="2" id="KW-1185">Reference proteome</keyword>
<protein>
    <submittedName>
        <fullName evidence="1">Uncharacterized protein</fullName>
    </submittedName>
</protein>
<accession>A0A8S1TEU2</accession>
<dbReference type="Proteomes" id="UP000689195">
    <property type="component" value="Unassembled WGS sequence"/>
</dbReference>
<proteinExistence type="predicted"/>
<evidence type="ECO:0000313" key="2">
    <source>
        <dbReference type="Proteomes" id="UP000689195"/>
    </source>
</evidence>